<keyword evidence="3" id="KW-1185">Reference proteome</keyword>
<reference evidence="2 3" key="1">
    <citation type="submission" date="2019-03" db="EMBL/GenBank/DDBJ databases">
        <title>Genomic Encyclopedia of Type Strains, Phase IV (KMG-IV): sequencing the most valuable type-strain genomes for metagenomic binning, comparative biology and taxonomic classification.</title>
        <authorList>
            <person name="Goeker M."/>
        </authorList>
    </citation>
    <scope>NUCLEOTIDE SEQUENCE [LARGE SCALE GENOMIC DNA]</scope>
    <source>
        <strain evidence="2 3">DSM 25964</strain>
    </source>
</reference>
<name>A0A4R8M1G8_9BACT</name>
<sequence length="171" mass="18709">MNPVRSFPPSARPDAVVLLLGSMPGEASLKAGQYYAHPRNAFWPIMEAVLDIRRDLPYVERLAALAERRIALWDVLASCVRPGSLDSSILGSTAVPNDFPGFFRRYALIRTVFFNGAKAEQAWKRSVAPSLPDVGLRLVRLPSTSPAHAGLSLQQKIDAWRAVAEAAEVLS</sequence>
<dbReference type="SUPFAM" id="SSF52141">
    <property type="entry name" value="Uracil-DNA glycosylase-like"/>
    <property type="match status" value="1"/>
</dbReference>
<dbReference type="Pfam" id="PF03167">
    <property type="entry name" value="UDG"/>
    <property type="match status" value="1"/>
</dbReference>
<evidence type="ECO:0000259" key="1">
    <source>
        <dbReference type="SMART" id="SM00986"/>
    </source>
</evidence>
<protein>
    <submittedName>
        <fullName evidence="2">G/U mismatch-specific uracil-DNA glycosylase</fullName>
    </submittedName>
</protein>
<dbReference type="InterPro" id="IPR036895">
    <property type="entry name" value="Uracil-DNA_glycosylase-like_sf"/>
</dbReference>
<dbReference type="RefSeq" id="WP_133958777.1">
    <property type="nucleotide sequence ID" value="NZ_SORI01000020.1"/>
</dbReference>
<dbReference type="EMBL" id="SORI01000020">
    <property type="protein sequence ID" value="TDY55937.1"/>
    <property type="molecule type" value="Genomic_DNA"/>
</dbReference>
<gene>
    <name evidence="2" type="ORF">C8D99_12018</name>
</gene>
<feature type="domain" description="Uracil-DNA glycosylase-like" evidence="1">
    <location>
        <begin position="8"/>
        <end position="164"/>
    </location>
</feature>
<dbReference type="OrthoDB" id="9799921at2"/>
<evidence type="ECO:0000313" key="2">
    <source>
        <dbReference type="EMBL" id="TDY55937.1"/>
    </source>
</evidence>
<organism evidence="2 3">
    <name type="scientific">Aminivibrio pyruvatiphilus</name>
    <dbReference type="NCBI Taxonomy" id="1005740"/>
    <lineage>
        <taxon>Bacteria</taxon>
        <taxon>Thermotogati</taxon>
        <taxon>Synergistota</taxon>
        <taxon>Synergistia</taxon>
        <taxon>Synergistales</taxon>
        <taxon>Aminobacteriaceae</taxon>
        <taxon>Aminivibrio</taxon>
    </lineage>
</organism>
<proteinExistence type="predicted"/>
<dbReference type="AlphaFoldDB" id="A0A4R8M1G8"/>
<dbReference type="SMART" id="SM00987">
    <property type="entry name" value="UreE_C"/>
    <property type="match status" value="1"/>
</dbReference>
<dbReference type="CDD" id="cd10032">
    <property type="entry name" value="UDG-F6_HDG"/>
    <property type="match status" value="1"/>
</dbReference>
<dbReference type="InterPro" id="IPR026353">
    <property type="entry name" value="Hypoxan-DNA_Glyclase"/>
</dbReference>
<dbReference type="InterPro" id="IPR005122">
    <property type="entry name" value="Uracil-DNA_glycosylase-like"/>
</dbReference>
<dbReference type="SMART" id="SM00986">
    <property type="entry name" value="UDG"/>
    <property type="match status" value="1"/>
</dbReference>
<dbReference type="Proteomes" id="UP000295066">
    <property type="component" value="Unassembled WGS sequence"/>
</dbReference>
<evidence type="ECO:0000313" key="3">
    <source>
        <dbReference type="Proteomes" id="UP000295066"/>
    </source>
</evidence>
<dbReference type="Gene3D" id="3.40.470.10">
    <property type="entry name" value="Uracil-DNA glycosylase-like domain"/>
    <property type="match status" value="1"/>
</dbReference>
<comment type="caution">
    <text evidence="2">The sequence shown here is derived from an EMBL/GenBank/DDBJ whole genome shotgun (WGS) entry which is preliminary data.</text>
</comment>
<dbReference type="NCBIfam" id="TIGR04274">
    <property type="entry name" value="hypoxanDNAglyco"/>
    <property type="match status" value="1"/>
</dbReference>
<accession>A0A4R8M1G8</accession>